<dbReference type="Pfam" id="PF13629">
    <property type="entry name" value="T2SS-T3SS_pil_N"/>
    <property type="match status" value="1"/>
</dbReference>
<dbReference type="PANTHER" id="PTHR30332">
    <property type="entry name" value="PROBABLE GENERAL SECRETION PATHWAY PROTEIN D"/>
    <property type="match status" value="1"/>
</dbReference>
<dbReference type="InterPro" id="IPR004846">
    <property type="entry name" value="T2SS/T3SS_dom"/>
</dbReference>
<evidence type="ECO:0000259" key="3">
    <source>
        <dbReference type="Pfam" id="PF13629"/>
    </source>
</evidence>
<organism evidence="4 5">
    <name type="scientific">Duffyella gerundensis</name>
    <dbReference type="NCBI Taxonomy" id="1619313"/>
    <lineage>
        <taxon>Bacteria</taxon>
        <taxon>Pseudomonadati</taxon>
        <taxon>Pseudomonadota</taxon>
        <taxon>Gammaproteobacteria</taxon>
        <taxon>Enterobacterales</taxon>
        <taxon>Erwiniaceae</taxon>
        <taxon>Duffyella</taxon>
    </lineage>
</organism>
<reference evidence="5" key="1">
    <citation type="submission" date="2015-11" db="EMBL/GenBank/DDBJ databases">
        <authorList>
            <person name="Blom J."/>
        </authorList>
    </citation>
    <scope>NUCLEOTIDE SEQUENCE [LARGE SCALE GENOMIC DNA]</scope>
</reference>
<feature type="domain" description="Pilus formation protein N-terminal" evidence="3">
    <location>
        <begin position="35"/>
        <end position="104"/>
    </location>
</feature>
<protein>
    <submittedName>
        <fullName evidence="4">Secretin</fullName>
    </submittedName>
</protein>
<dbReference type="STRING" id="1619313.EM595_3264"/>
<evidence type="ECO:0000256" key="1">
    <source>
        <dbReference type="RuleBase" id="RU004003"/>
    </source>
</evidence>
<sequence length="463" mass="50240">MKRHCVMAPFAELLSVSGRIFFLATSILLSQTAIAQELYMEPGDSHMFQTAERIATVFITSPRVADYEVIGEKSLLVYAQENGRTDLNVLDQASEQLLRVTLVVDPMLGAVQKRIGEVAPDSRVTIQKLGKTYVLSGTAATEDDRDKIYQIVGEGVGAQRIVNKKQVADVAADAGGGGNDSSSWLDEVVYQDVINKLKLPVTNQINVKLSVVEVTKSFTDNVGIDWGTIGSANGSLTPGAFRFVKFSADTLSSMVQAIRNDTVARVLAEPNLSVISGETAEFLVGGEVPIVFSSVSGTSVQYKEFGIKLNVGARVSDSQRIRVTLGHEVSSVDGAYNIDAAQSFPAFQTRRAKTTVELADGESFLLGGLLSQNEREALSRLPFIGDIPLLGALFRHAQTERSHSELIVVATVNLVKPVTARQITLPDFQRTSTLARFLNVDGISDRRNRQLAEQFVEQGGFIK</sequence>
<gene>
    <name evidence="4" type="ORF">EM595_3264</name>
</gene>
<comment type="similarity">
    <text evidence="1">Belongs to the bacterial secretin family.</text>
</comment>
<evidence type="ECO:0000259" key="2">
    <source>
        <dbReference type="Pfam" id="PF00263"/>
    </source>
</evidence>
<name>A0A0U5LAM5_9GAMM</name>
<proteinExistence type="inferred from homology"/>
<dbReference type="InterPro" id="IPR032789">
    <property type="entry name" value="T2SS-T3SS_pil_N"/>
</dbReference>
<dbReference type="EMBL" id="LN907827">
    <property type="protein sequence ID" value="CUU25495.1"/>
    <property type="molecule type" value="Genomic_DNA"/>
</dbReference>
<dbReference type="PRINTS" id="PR00811">
    <property type="entry name" value="BCTERIALGSPD"/>
</dbReference>
<dbReference type="PANTHER" id="PTHR30332:SF17">
    <property type="entry name" value="TYPE IV PILIATION SYSTEM PROTEIN DR_0774-RELATED"/>
    <property type="match status" value="1"/>
</dbReference>
<dbReference type="PATRIC" id="fig|1619313.3.peg.3387"/>
<dbReference type="InterPro" id="IPR050810">
    <property type="entry name" value="Bact_Secretion_Sys_Channel"/>
</dbReference>
<dbReference type="InterPro" id="IPR001775">
    <property type="entry name" value="GspD/PilQ"/>
</dbReference>
<keyword evidence="5" id="KW-1185">Reference proteome</keyword>
<accession>A0A0U5LAM5</accession>
<dbReference type="KEGG" id="ege:EM595_3264"/>
<dbReference type="AlphaFoldDB" id="A0A0U5LAM5"/>
<dbReference type="GO" id="GO:0009306">
    <property type="term" value="P:protein secretion"/>
    <property type="evidence" value="ECO:0007669"/>
    <property type="project" value="InterPro"/>
</dbReference>
<dbReference type="GO" id="GO:0015627">
    <property type="term" value="C:type II protein secretion system complex"/>
    <property type="evidence" value="ECO:0007669"/>
    <property type="project" value="TreeGrafter"/>
</dbReference>
<evidence type="ECO:0000313" key="5">
    <source>
        <dbReference type="Proteomes" id="UP000059419"/>
    </source>
</evidence>
<dbReference type="Proteomes" id="UP000059419">
    <property type="component" value="Chromosome 1"/>
</dbReference>
<evidence type="ECO:0000313" key="4">
    <source>
        <dbReference type="EMBL" id="CUU25495.1"/>
    </source>
</evidence>
<dbReference type="Pfam" id="PF00263">
    <property type="entry name" value="Secretin"/>
    <property type="match status" value="1"/>
</dbReference>
<feature type="domain" description="Type II/III secretion system secretin-like" evidence="2">
    <location>
        <begin position="258"/>
        <end position="415"/>
    </location>
</feature>